<comment type="subcellular location">
    <subcellularLocation>
        <location evidence="1">Cell membrane</location>
        <topology evidence="1">Multi-pass membrane protein</topology>
    </subcellularLocation>
</comment>
<dbReference type="GO" id="GO:0005886">
    <property type="term" value="C:plasma membrane"/>
    <property type="evidence" value="ECO:0007669"/>
    <property type="project" value="UniProtKB-SubCell"/>
</dbReference>
<evidence type="ECO:0000256" key="5">
    <source>
        <dbReference type="ARBA" id="ARBA00023040"/>
    </source>
</evidence>
<dbReference type="InterPro" id="IPR000276">
    <property type="entry name" value="GPCR_Rhodpsn"/>
</dbReference>
<feature type="transmembrane region" description="Helical" evidence="11">
    <location>
        <begin position="263"/>
        <end position="283"/>
    </location>
</feature>
<keyword evidence="7 10" id="KW-0675">Receptor</keyword>
<keyword evidence="8" id="KW-0325">Glycoprotein</keyword>
<feature type="transmembrane region" description="Helical" evidence="11">
    <location>
        <begin position="40"/>
        <end position="66"/>
    </location>
</feature>
<keyword evidence="2" id="KW-1003">Cell membrane</keyword>
<gene>
    <name evidence="13" type="ORF">BSL78_00235</name>
</gene>
<dbReference type="InterPro" id="IPR017452">
    <property type="entry name" value="GPCR_Rhodpsn_7TM"/>
</dbReference>
<feature type="transmembrane region" description="Helical" evidence="11">
    <location>
        <begin position="298"/>
        <end position="322"/>
    </location>
</feature>
<sequence length="343" mass="38893">MHIMENSISSNGTDYIHSDRTPGINRPFGNFTLRVSTLGLVIYVGVYTLVILFSVLGNSMVINAFIRAKSFCRVHSYFIAGLAVADFLTGLIAIPCAMFARIVVSPLTCYEETRDYFFAPAVIFCSVSVFHLIAIAINRYIAISKPLKYSTIMNPCNCKVIIVAMWCVGIAFGLLPILSKEETVQKSWVCDTDRYRSSAVIAHRIVTSLIIPTFMLFLSLIYVRIFYLAYKCKWDATKTYTIASRPSVAQVHRKSRSTWHIKTTVTSAIILAVFAVCWLPHSFEFLFEVFTRSKDNSLFVFIVITETLGFSNSFANPIIYGFRNRAFRNACREFIDGFRFNRS</sequence>
<feature type="transmembrane region" description="Helical" evidence="11">
    <location>
        <begin position="78"/>
        <end position="104"/>
    </location>
</feature>
<evidence type="ECO:0000256" key="6">
    <source>
        <dbReference type="ARBA" id="ARBA00023136"/>
    </source>
</evidence>
<evidence type="ECO:0000256" key="7">
    <source>
        <dbReference type="ARBA" id="ARBA00023170"/>
    </source>
</evidence>
<dbReference type="PANTHER" id="PTHR24246:SF27">
    <property type="entry name" value="ADENOSINE RECEPTOR, ISOFORM A"/>
    <property type="match status" value="1"/>
</dbReference>
<dbReference type="PRINTS" id="PR00237">
    <property type="entry name" value="GPCRRHODOPSN"/>
</dbReference>
<dbReference type="AlphaFoldDB" id="A0A2G8LRD5"/>
<organism evidence="13 14">
    <name type="scientific">Stichopus japonicus</name>
    <name type="common">Sea cucumber</name>
    <dbReference type="NCBI Taxonomy" id="307972"/>
    <lineage>
        <taxon>Eukaryota</taxon>
        <taxon>Metazoa</taxon>
        <taxon>Echinodermata</taxon>
        <taxon>Eleutherozoa</taxon>
        <taxon>Echinozoa</taxon>
        <taxon>Holothuroidea</taxon>
        <taxon>Aspidochirotacea</taxon>
        <taxon>Aspidochirotida</taxon>
        <taxon>Stichopodidae</taxon>
        <taxon>Apostichopus</taxon>
    </lineage>
</organism>
<keyword evidence="14" id="KW-1185">Reference proteome</keyword>
<evidence type="ECO:0000256" key="2">
    <source>
        <dbReference type="ARBA" id="ARBA00022475"/>
    </source>
</evidence>
<accession>A0A2G8LRD5</accession>
<dbReference type="Proteomes" id="UP000230750">
    <property type="component" value="Unassembled WGS sequence"/>
</dbReference>
<evidence type="ECO:0000259" key="12">
    <source>
        <dbReference type="PROSITE" id="PS50262"/>
    </source>
</evidence>
<dbReference type="Pfam" id="PF00001">
    <property type="entry name" value="7tm_1"/>
    <property type="match status" value="1"/>
</dbReference>
<evidence type="ECO:0000313" key="13">
    <source>
        <dbReference type="EMBL" id="PIK62784.1"/>
    </source>
</evidence>
<evidence type="ECO:0000256" key="4">
    <source>
        <dbReference type="ARBA" id="ARBA00022989"/>
    </source>
</evidence>
<evidence type="ECO:0000256" key="9">
    <source>
        <dbReference type="ARBA" id="ARBA00023224"/>
    </source>
</evidence>
<evidence type="ECO:0000313" key="14">
    <source>
        <dbReference type="Proteomes" id="UP000230750"/>
    </source>
</evidence>
<feature type="transmembrane region" description="Helical" evidence="11">
    <location>
        <begin position="201"/>
        <end position="223"/>
    </location>
</feature>
<dbReference type="PROSITE" id="PS00237">
    <property type="entry name" value="G_PROTEIN_RECEP_F1_1"/>
    <property type="match status" value="1"/>
</dbReference>
<keyword evidence="5 10" id="KW-0297">G-protein coupled receptor</keyword>
<dbReference type="STRING" id="307972.A0A2G8LRD5"/>
<keyword evidence="4 11" id="KW-1133">Transmembrane helix</keyword>
<comment type="similarity">
    <text evidence="10">Belongs to the G-protein coupled receptor 1 family.</text>
</comment>
<dbReference type="PROSITE" id="PS50262">
    <property type="entry name" value="G_PROTEIN_RECEP_F1_2"/>
    <property type="match status" value="1"/>
</dbReference>
<keyword evidence="9 10" id="KW-0807">Transducer</keyword>
<dbReference type="PANTHER" id="PTHR24246">
    <property type="entry name" value="OLFACTORY RECEPTOR AND ADENOSINE RECEPTOR"/>
    <property type="match status" value="1"/>
</dbReference>
<evidence type="ECO:0000256" key="1">
    <source>
        <dbReference type="ARBA" id="ARBA00004651"/>
    </source>
</evidence>
<protein>
    <submittedName>
        <fullName evidence="13">Putative adenosine receptor A3-like</fullName>
    </submittedName>
</protein>
<feature type="transmembrane region" description="Helical" evidence="11">
    <location>
        <begin position="116"/>
        <end position="137"/>
    </location>
</feature>
<keyword evidence="3 10" id="KW-0812">Transmembrane</keyword>
<dbReference type="Gene3D" id="1.20.1070.10">
    <property type="entry name" value="Rhodopsin 7-helix transmembrane proteins"/>
    <property type="match status" value="1"/>
</dbReference>
<name>A0A2G8LRD5_STIJA</name>
<evidence type="ECO:0000256" key="3">
    <source>
        <dbReference type="ARBA" id="ARBA00022692"/>
    </source>
</evidence>
<evidence type="ECO:0000256" key="8">
    <source>
        <dbReference type="ARBA" id="ARBA00023180"/>
    </source>
</evidence>
<dbReference type="OrthoDB" id="10042731at2759"/>
<feature type="transmembrane region" description="Helical" evidence="11">
    <location>
        <begin position="158"/>
        <end position="178"/>
    </location>
</feature>
<keyword evidence="6 11" id="KW-0472">Membrane</keyword>
<dbReference type="SUPFAM" id="SSF81321">
    <property type="entry name" value="Family A G protein-coupled receptor-like"/>
    <property type="match status" value="1"/>
</dbReference>
<evidence type="ECO:0000256" key="10">
    <source>
        <dbReference type="RuleBase" id="RU000688"/>
    </source>
</evidence>
<proteinExistence type="inferred from homology"/>
<reference evidence="13 14" key="1">
    <citation type="journal article" date="2017" name="PLoS Biol.">
        <title>The sea cucumber genome provides insights into morphological evolution and visceral regeneration.</title>
        <authorList>
            <person name="Zhang X."/>
            <person name="Sun L."/>
            <person name="Yuan J."/>
            <person name="Sun Y."/>
            <person name="Gao Y."/>
            <person name="Zhang L."/>
            <person name="Li S."/>
            <person name="Dai H."/>
            <person name="Hamel J.F."/>
            <person name="Liu C."/>
            <person name="Yu Y."/>
            <person name="Liu S."/>
            <person name="Lin W."/>
            <person name="Guo K."/>
            <person name="Jin S."/>
            <person name="Xu P."/>
            <person name="Storey K.B."/>
            <person name="Huan P."/>
            <person name="Zhang T."/>
            <person name="Zhou Y."/>
            <person name="Zhang J."/>
            <person name="Lin C."/>
            <person name="Li X."/>
            <person name="Xing L."/>
            <person name="Huo D."/>
            <person name="Sun M."/>
            <person name="Wang L."/>
            <person name="Mercier A."/>
            <person name="Li F."/>
            <person name="Yang H."/>
            <person name="Xiang J."/>
        </authorList>
    </citation>
    <scope>NUCLEOTIDE SEQUENCE [LARGE SCALE GENOMIC DNA]</scope>
    <source>
        <strain evidence="13">Shaxun</strain>
        <tissue evidence="13">Muscle</tissue>
    </source>
</reference>
<dbReference type="GO" id="GO:0004930">
    <property type="term" value="F:G protein-coupled receptor activity"/>
    <property type="evidence" value="ECO:0007669"/>
    <property type="project" value="UniProtKB-KW"/>
</dbReference>
<dbReference type="EMBL" id="MRZV01000005">
    <property type="protein sequence ID" value="PIK62784.1"/>
    <property type="molecule type" value="Genomic_DNA"/>
</dbReference>
<comment type="caution">
    <text evidence="13">The sequence shown here is derived from an EMBL/GenBank/DDBJ whole genome shotgun (WGS) entry which is preliminary data.</text>
</comment>
<feature type="domain" description="G-protein coupled receptors family 1 profile" evidence="12">
    <location>
        <begin position="57"/>
        <end position="320"/>
    </location>
</feature>
<evidence type="ECO:0000256" key="11">
    <source>
        <dbReference type="SAM" id="Phobius"/>
    </source>
</evidence>